<evidence type="ECO:0000313" key="2">
    <source>
        <dbReference type="Proteomes" id="UP000077255"/>
    </source>
</evidence>
<organism evidence="1 2">
    <name type="scientific">Dyella thiooxydans</name>
    <dbReference type="NCBI Taxonomy" id="445710"/>
    <lineage>
        <taxon>Bacteria</taxon>
        <taxon>Pseudomonadati</taxon>
        <taxon>Pseudomonadota</taxon>
        <taxon>Gammaproteobacteria</taxon>
        <taxon>Lysobacterales</taxon>
        <taxon>Rhodanobacteraceae</taxon>
        <taxon>Dyella</taxon>
    </lineage>
</organism>
<reference evidence="1 2" key="1">
    <citation type="submission" date="2016-02" db="EMBL/GenBank/DDBJ databases">
        <title>Complete genome sequencing and analysis of ATSB10, Dyella thiooxydans isolated from rhizosphere soil of sunflower (Helianthus annuus L.).</title>
        <authorList>
            <person name="Lee Y."/>
            <person name="Hwangbo K."/>
            <person name="Chung H."/>
            <person name="Yoo J."/>
            <person name="Kim K.Y."/>
            <person name="Sa T.M."/>
            <person name="Um Y."/>
            <person name="Madhaiyan M."/>
        </authorList>
    </citation>
    <scope>NUCLEOTIDE SEQUENCE [LARGE SCALE GENOMIC DNA]</scope>
    <source>
        <strain evidence="1 2">ATSB10</strain>
    </source>
</reference>
<dbReference type="EMBL" id="CP014841">
    <property type="protein sequence ID" value="AND68955.1"/>
    <property type="molecule type" value="Genomic_DNA"/>
</dbReference>
<evidence type="ECO:0000313" key="1">
    <source>
        <dbReference type="EMBL" id="AND68955.1"/>
    </source>
</evidence>
<dbReference type="STRING" id="445710.ATSB10_15010"/>
<name>A0A161JD15_9GAMM</name>
<proteinExistence type="predicted"/>
<dbReference type="AlphaFoldDB" id="A0A161JD15"/>
<protein>
    <submittedName>
        <fullName evidence="1">Uncharacterized protein</fullName>
    </submittedName>
</protein>
<dbReference type="Proteomes" id="UP000077255">
    <property type="component" value="Chromosome"/>
</dbReference>
<dbReference type="KEGG" id="dtx:ATSB10_15010"/>
<sequence length="97" mass="10893">MAQTHGWLRGQQAETHDLRTLPGEIQELEVTAASRRGKLGSECTFLRCATLKVDSDPCSAVLRGRRDRWAPTWRSRWALRTSVPGWSSVLLSAWEGS</sequence>
<gene>
    <name evidence="1" type="ORF">ATSB10_15010</name>
</gene>
<accession>A0A161JD15</accession>
<keyword evidence="2" id="KW-1185">Reference proteome</keyword>